<protein>
    <submittedName>
        <fullName evidence="1">Uncharacterized protein</fullName>
    </submittedName>
</protein>
<proteinExistence type="predicted"/>
<evidence type="ECO:0000313" key="1">
    <source>
        <dbReference type="EMBL" id="KAH7844614.1"/>
    </source>
</evidence>
<keyword evidence="2" id="KW-1185">Reference proteome</keyword>
<dbReference type="EMBL" id="CM037151">
    <property type="protein sequence ID" value="KAH7844614.1"/>
    <property type="molecule type" value="Genomic_DNA"/>
</dbReference>
<reference evidence="1 2" key="1">
    <citation type="journal article" date="2021" name="Hortic Res">
        <title>High-quality reference genome and annotation aids understanding of berry development for evergreen blueberry (Vaccinium darrowii).</title>
        <authorList>
            <person name="Yu J."/>
            <person name="Hulse-Kemp A.M."/>
            <person name="Babiker E."/>
            <person name="Staton M."/>
        </authorList>
    </citation>
    <scope>NUCLEOTIDE SEQUENCE [LARGE SCALE GENOMIC DNA]</scope>
    <source>
        <strain evidence="2">cv. NJ 8807/NJ 8810</strain>
        <tissue evidence="1">Young leaf</tissue>
    </source>
</reference>
<gene>
    <name evidence="1" type="ORF">Vadar_029938</name>
</gene>
<comment type="caution">
    <text evidence="1">The sequence shown here is derived from an EMBL/GenBank/DDBJ whole genome shotgun (WGS) entry which is preliminary data.</text>
</comment>
<organism evidence="1 2">
    <name type="scientific">Vaccinium darrowii</name>
    <dbReference type="NCBI Taxonomy" id="229202"/>
    <lineage>
        <taxon>Eukaryota</taxon>
        <taxon>Viridiplantae</taxon>
        <taxon>Streptophyta</taxon>
        <taxon>Embryophyta</taxon>
        <taxon>Tracheophyta</taxon>
        <taxon>Spermatophyta</taxon>
        <taxon>Magnoliopsida</taxon>
        <taxon>eudicotyledons</taxon>
        <taxon>Gunneridae</taxon>
        <taxon>Pentapetalae</taxon>
        <taxon>asterids</taxon>
        <taxon>Ericales</taxon>
        <taxon>Ericaceae</taxon>
        <taxon>Vaccinioideae</taxon>
        <taxon>Vaccinieae</taxon>
        <taxon>Vaccinium</taxon>
    </lineage>
</organism>
<evidence type="ECO:0000313" key="2">
    <source>
        <dbReference type="Proteomes" id="UP000828048"/>
    </source>
</evidence>
<dbReference type="Proteomes" id="UP000828048">
    <property type="component" value="Chromosome 1"/>
</dbReference>
<accession>A0ACB7XUD5</accession>
<name>A0ACB7XUD5_9ERIC</name>
<sequence length="532" mass="60752">MAERNEMEEMRANMGAMQKSIEDMGNVIKTLIMLIPENPSPRRAPLNNERTNQLNEEDWYEEEPQPVRQNVEIPAAAPRPPPNVEQPAADKYKTLQDQIEELKRTIIRSKESASLQNIWALDEKEEQVGEMSWWAIKKELEEVAKTFGIQNSEQVVNVSENWKGKVVAGEEEEDLWKPVGNEEVCEFGCGDDLWRSEDESESFEVEEDLWVPKTEVNHLTRSGRHYKPSHLVGEESFEAAVTKDAREEDLGDDEVLKQLKRTGANITLWQLIMASHKHRQAVLKALNKVPISIDTSPEQMVAMLTPPYRKTLNGQFVKEGEDVLFCGFDEPFYDEETGKRYPGFEVFFGHQLSDSEDEPNEVLILATGNEDWIENLEQANLGLLFDQGFDPMSVNQDAAVMMLGAEDYVDYSNFIVDAVGDYKTWTFDVIDNNDEYESKFESPFQFLVESVGHVPVGKPKEINPITAPVDVACFQCAKPLAPTLYGVLIFEYLPALVASCLILWRPFGFCYEFDLLKKPQLQNSCEREKMIE</sequence>